<dbReference type="InterPro" id="IPR000600">
    <property type="entry name" value="ROK"/>
</dbReference>
<keyword evidence="3" id="KW-1185">Reference proteome</keyword>
<proteinExistence type="inferred from homology"/>
<dbReference type="EMBL" id="AP027742">
    <property type="protein sequence ID" value="BDZ76357.1"/>
    <property type="molecule type" value="Genomic_DNA"/>
</dbReference>
<reference evidence="3" key="1">
    <citation type="journal article" date="2023" name="Int. J. Syst. Evol. Microbiol.">
        <title>Claveliimonas bilis gen. nov., sp. nov., deoxycholic acid-producing bacteria isolated from human faeces, and reclassification of Sellimonas monacensis Zenner et al. 2021 as Claveliimonas monacensis comb. nov.</title>
        <authorList>
            <person name="Hisatomi A."/>
            <person name="Kastawa N.W.E.P.G."/>
            <person name="Song I."/>
            <person name="Ohkuma M."/>
            <person name="Fukiya S."/>
            <person name="Sakamoto M."/>
        </authorList>
    </citation>
    <scope>NUCLEOTIDE SEQUENCE [LARGE SCALE GENOMIC DNA]</scope>
    <source>
        <strain evidence="3">12BBH14</strain>
    </source>
</reference>
<organism evidence="2 3">
    <name type="scientific">Claveliimonas bilis</name>
    <dbReference type="NCBI Taxonomy" id="3028070"/>
    <lineage>
        <taxon>Bacteria</taxon>
        <taxon>Bacillati</taxon>
        <taxon>Bacillota</taxon>
        <taxon>Clostridia</taxon>
        <taxon>Lachnospirales</taxon>
        <taxon>Lachnospiraceae</taxon>
        <taxon>Claveliimonas</taxon>
    </lineage>
</organism>
<sequence length="366" mass="41011">MKKSQLIYHYIREQQAVSKQDIVVGLKLSLPTITHNLQYLEELHLIDTSDKIRNTGGRNATAYSYVKNARAAIGLYLTAHHINCVSVDLSGDVIQMIRRKRDFNLDDDGYLQEIGVIVEEVKRKSKIKDKDFLGVGISVPGLVSQDGEIVTYGMTLNFGGRTREGIAKYIPYRNKLFHDSIAAGYAEVWKEQDIQNAFYLSLSNSVGGAALFDKKIYEGNSQKGGEVGHMTVVPEGGEQCYCGRKGCFDTVCRSTLLDQYTDGNLERFFGLLDAGDAEAVRLWDKYLDNLSLGIHNLRMLFDSDIILGGYVGAYIEKYMEDLCDRIDTRNPFGDPAREYLVPCKYKVEAAAAGAAIHFIDEFFESI</sequence>
<name>A0ABN6YTK5_9FIRM</name>
<evidence type="ECO:0000313" key="2">
    <source>
        <dbReference type="EMBL" id="BDZ76357.1"/>
    </source>
</evidence>
<dbReference type="Pfam" id="PF00480">
    <property type="entry name" value="ROK"/>
    <property type="match status" value="1"/>
</dbReference>
<protein>
    <submittedName>
        <fullName evidence="2">NagC family transcriptional regulator</fullName>
    </submittedName>
</protein>
<evidence type="ECO:0000256" key="1">
    <source>
        <dbReference type="ARBA" id="ARBA00006479"/>
    </source>
</evidence>
<dbReference type="Proteomes" id="UP001305815">
    <property type="component" value="Chromosome"/>
</dbReference>
<dbReference type="RefSeq" id="WP_256194122.1">
    <property type="nucleotide sequence ID" value="NZ_AP027742.1"/>
</dbReference>
<evidence type="ECO:0000313" key="3">
    <source>
        <dbReference type="Proteomes" id="UP001305815"/>
    </source>
</evidence>
<comment type="similarity">
    <text evidence="1">Belongs to the ROK (NagC/XylR) family.</text>
</comment>
<gene>
    <name evidence="2" type="ORF">Lac1_05400</name>
</gene>
<accession>A0ABN6YTK5</accession>
<dbReference type="PANTHER" id="PTHR18964:SF149">
    <property type="entry name" value="BIFUNCTIONAL UDP-N-ACETYLGLUCOSAMINE 2-EPIMERASE_N-ACETYLMANNOSAMINE KINASE"/>
    <property type="match status" value="1"/>
</dbReference>
<dbReference type="PANTHER" id="PTHR18964">
    <property type="entry name" value="ROK (REPRESSOR, ORF, KINASE) FAMILY"/>
    <property type="match status" value="1"/>
</dbReference>